<protein>
    <recommendedName>
        <fullName evidence="2">cysteine-S-conjugate beta-lyase</fullName>
        <ecNumber evidence="2">4.4.1.13</ecNumber>
    </recommendedName>
</protein>
<dbReference type="EMBL" id="JASAYT010000049">
    <property type="protein sequence ID" value="MDP8175872.1"/>
    <property type="molecule type" value="Genomic_DNA"/>
</dbReference>
<dbReference type="CDD" id="cd00609">
    <property type="entry name" value="AAT_like"/>
    <property type="match status" value="1"/>
</dbReference>
<evidence type="ECO:0000256" key="3">
    <source>
        <dbReference type="ARBA" id="ARBA00022898"/>
    </source>
</evidence>
<keyword evidence="3" id="KW-0663">Pyridoxal phosphate</keyword>
<keyword evidence="4" id="KW-0456">Lyase</keyword>
<comment type="caution">
    <text evidence="7">The sequence shown here is derived from an EMBL/GenBank/DDBJ whole genome shotgun (WGS) entry which is preliminary data.</text>
</comment>
<dbReference type="GO" id="GO:0047804">
    <property type="term" value="F:cysteine-S-conjugate beta-lyase activity"/>
    <property type="evidence" value="ECO:0007669"/>
    <property type="project" value="UniProtKB-EC"/>
</dbReference>
<evidence type="ECO:0000313" key="8">
    <source>
        <dbReference type="Proteomes" id="UP001231736"/>
    </source>
</evidence>
<comment type="cofactor">
    <cofactor evidence="1">
        <name>pyridoxal 5'-phosphate</name>
        <dbReference type="ChEBI" id="CHEBI:597326"/>
    </cofactor>
</comment>
<accession>A0AAJ6NFM2</accession>
<dbReference type="AlphaFoldDB" id="A0AAJ6NFM2"/>
<feature type="domain" description="Aminotransferase class I/classII large" evidence="6">
    <location>
        <begin position="30"/>
        <end position="376"/>
    </location>
</feature>
<name>A0AAJ6NFM2_9PAST</name>
<dbReference type="SUPFAM" id="SSF53383">
    <property type="entry name" value="PLP-dependent transferases"/>
    <property type="match status" value="1"/>
</dbReference>
<sequence length="384" mass="44083">MNFDEIINRKGTYCTQWDYIEDRFGAGTKDLIPFSISDTDFKCPQEILDVMSKRLEHGIFGYSRWNHDDYKNAIKNWYKARHSTEIKKDWIVYSPNVIYSLSILLKMLVTKNGKVMTHTPKYDGFTKILKSYCLFEITLKEDDDGVFHTDFALIEEGFKKGVKVFILCNPENPTGKVWKYEELKKLIELCGKYDVILISDDIHMDIVRKRATPVLKIDTKKCLIVSSPTKTFNTASLGGSYAIIPQADIREKFITHLKEVDSLSSPTIFGILSTIVAYSHCGYWVDELNSYLTKNCEYVKSSLNGFYGIKVNIPEGTYLMWIDLKNCHIDMEQFKKALIDEGKVAIMSGETYGDKNRIRLNVGCPLSKVRIAVEGIKKAIEKQK</sequence>
<evidence type="ECO:0000313" key="7">
    <source>
        <dbReference type="EMBL" id="MDP8175872.1"/>
    </source>
</evidence>
<dbReference type="InterPro" id="IPR004839">
    <property type="entry name" value="Aminotransferase_I/II_large"/>
</dbReference>
<dbReference type="GO" id="GO:0030170">
    <property type="term" value="F:pyridoxal phosphate binding"/>
    <property type="evidence" value="ECO:0007669"/>
    <property type="project" value="InterPro"/>
</dbReference>
<reference evidence="7" key="1">
    <citation type="journal article" date="2023" name="Front. Microbiol.">
        <title>Phylogeography and host specificity of Pasteurellaceae pathogenic to sea-farmed fish in the north-east Atlantic.</title>
        <authorList>
            <person name="Gulla S."/>
            <person name="Colquhoun D.J."/>
            <person name="Olsen A.B."/>
            <person name="Spilsberg B."/>
            <person name="Lagesen K."/>
            <person name="Aakesson C.P."/>
            <person name="Strom S."/>
            <person name="Manji F."/>
            <person name="Birkbeck T.H."/>
            <person name="Nilsen H.K."/>
        </authorList>
    </citation>
    <scope>NUCLEOTIDE SEQUENCE</scope>
    <source>
        <strain evidence="7">98B1</strain>
    </source>
</reference>
<dbReference type="PANTHER" id="PTHR43525:SF1">
    <property type="entry name" value="PROTEIN MALY"/>
    <property type="match status" value="1"/>
</dbReference>
<proteinExistence type="inferred from homology"/>
<comment type="similarity">
    <text evidence="5">Belongs to the class-II pyridoxal-phosphate-dependent aminotransferase family. MalY/PatB cystathionine beta-lyase subfamily.</text>
</comment>
<evidence type="ECO:0000256" key="2">
    <source>
        <dbReference type="ARBA" id="ARBA00012224"/>
    </source>
</evidence>
<evidence type="ECO:0000256" key="5">
    <source>
        <dbReference type="ARBA" id="ARBA00037974"/>
    </source>
</evidence>
<dbReference type="RefSeq" id="WP_306376397.1">
    <property type="nucleotide sequence ID" value="NZ_JASAYT010000049.1"/>
</dbReference>
<gene>
    <name evidence="7" type="ORF">QJU97_10450</name>
</gene>
<dbReference type="GO" id="GO:0008483">
    <property type="term" value="F:transaminase activity"/>
    <property type="evidence" value="ECO:0007669"/>
    <property type="project" value="UniProtKB-KW"/>
</dbReference>
<dbReference type="Pfam" id="PF00155">
    <property type="entry name" value="Aminotran_1_2"/>
    <property type="match status" value="1"/>
</dbReference>
<dbReference type="Gene3D" id="3.40.640.10">
    <property type="entry name" value="Type I PLP-dependent aspartate aminotransferase-like (Major domain)"/>
    <property type="match status" value="1"/>
</dbReference>
<dbReference type="PANTHER" id="PTHR43525">
    <property type="entry name" value="PROTEIN MALY"/>
    <property type="match status" value="1"/>
</dbReference>
<keyword evidence="7" id="KW-0032">Aminotransferase</keyword>
<organism evidence="7 8">
    <name type="scientific">Phocoenobacter skyensis</name>
    <dbReference type="NCBI Taxonomy" id="97481"/>
    <lineage>
        <taxon>Bacteria</taxon>
        <taxon>Pseudomonadati</taxon>
        <taxon>Pseudomonadota</taxon>
        <taxon>Gammaproteobacteria</taxon>
        <taxon>Pasteurellales</taxon>
        <taxon>Pasteurellaceae</taxon>
        <taxon>Phocoenobacter</taxon>
    </lineage>
</organism>
<dbReference type="InterPro" id="IPR015421">
    <property type="entry name" value="PyrdxlP-dep_Trfase_major"/>
</dbReference>
<dbReference type="InterPro" id="IPR051798">
    <property type="entry name" value="Class-II_PLP-Dep_Aminotrans"/>
</dbReference>
<keyword evidence="7" id="KW-0808">Transferase</keyword>
<evidence type="ECO:0000259" key="6">
    <source>
        <dbReference type="Pfam" id="PF00155"/>
    </source>
</evidence>
<evidence type="ECO:0000256" key="4">
    <source>
        <dbReference type="ARBA" id="ARBA00023239"/>
    </source>
</evidence>
<dbReference type="Gene3D" id="3.90.1150.10">
    <property type="entry name" value="Aspartate Aminotransferase, domain 1"/>
    <property type="match status" value="1"/>
</dbReference>
<dbReference type="Proteomes" id="UP001231736">
    <property type="component" value="Unassembled WGS sequence"/>
</dbReference>
<evidence type="ECO:0000256" key="1">
    <source>
        <dbReference type="ARBA" id="ARBA00001933"/>
    </source>
</evidence>
<dbReference type="EC" id="4.4.1.13" evidence="2"/>
<dbReference type="InterPro" id="IPR015422">
    <property type="entry name" value="PyrdxlP-dep_Trfase_small"/>
</dbReference>
<dbReference type="InterPro" id="IPR015424">
    <property type="entry name" value="PyrdxlP-dep_Trfase"/>
</dbReference>